<dbReference type="Pfam" id="PF05713">
    <property type="entry name" value="MobC"/>
    <property type="match status" value="1"/>
</dbReference>
<comment type="caution">
    <text evidence="3">The sequence shown here is derived from an EMBL/GenBank/DDBJ whole genome shotgun (WGS) entry which is preliminary data.</text>
</comment>
<feature type="compositionally biased region" description="Basic and acidic residues" evidence="1">
    <location>
        <begin position="581"/>
        <end position="590"/>
    </location>
</feature>
<evidence type="ECO:0000256" key="1">
    <source>
        <dbReference type="SAM" id="MobiDB-lite"/>
    </source>
</evidence>
<feature type="domain" description="Bacterial mobilisation" evidence="2">
    <location>
        <begin position="24"/>
        <end position="60"/>
    </location>
</feature>
<name>A0ABR9MMY4_9PROT</name>
<keyword evidence="4" id="KW-1185">Reference proteome</keyword>
<accession>A0ABR9MMY4</accession>
<protein>
    <submittedName>
        <fullName evidence="3">MobC family plasmid mobilization relaxosome protein</fullName>
    </submittedName>
</protein>
<reference evidence="3 4" key="1">
    <citation type="submission" date="2020-09" db="EMBL/GenBank/DDBJ databases">
        <title>Bombella mellium and Bombella favum sp. nov., two novel species isolated from honey of Apis mellifera.</title>
        <authorList>
            <person name="Hilgarth M."/>
            <person name="Redwitz J."/>
            <person name="Ehrmann M.A."/>
            <person name="Vogel R.F."/>
            <person name="Jakob F."/>
        </authorList>
    </citation>
    <scope>NUCLEOTIDE SEQUENCE [LARGE SCALE GENOMIC DNA]</scope>
    <source>
        <strain evidence="3 4">MRM1</strain>
    </source>
</reference>
<organism evidence="3 4">
    <name type="scientific">Bombella apis</name>
    <dbReference type="NCBI Taxonomy" id="1785988"/>
    <lineage>
        <taxon>Bacteria</taxon>
        <taxon>Pseudomonadati</taxon>
        <taxon>Pseudomonadota</taxon>
        <taxon>Alphaproteobacteria</taxon>
        <taxon>Acetobacterales</taxon>
        <taxon>Acetobacteraceae</taxon>
        <taxon>Bombella</taxon>
    </lineage>
</organism>
<sequence length="611" mass="69631">MRDAEFTGQEGDQLLAELRGLRGDLARIGNNLNQLAHVANSGEAVACAATLDDINALKERTDRLLRHIAFNPEQAMTDAELSEFADRLCEELGADKASRTLIFHQKDGKRHGHLILPEWQHDHVLSSRFSYMRLEKVARLEEIRLGHPLTAGRHDTAIANALRKEGKHREAQLVEALIAEDASLPRAAYTSQARRITERQAVDLPALKKEITTLWQQSGEKLPAFRRLLQEQGFVMREGDKSATRPGAHIIETADGTLIGSFTRLTKTRMKDFHALLMQEALPADEPRLVRPVAARARRLSPLSARPPRVLPPDATIMPLRREPRYRPTVTSLTQTQNLNPGFAHYLRDWKKEVARCEHIIRQNPLSLYGPVPTRDQVFQNILREIKPIRIKLKKAKETLDLAHQEREAASASLLGGLTGRRHKADEAFEKALLILAEILRYLIETLLYLFGLREKPPRPLTLPVPTARERSLENYYDQKRQHVSALLNKERTLALLRTLYQKSMAQRKEEQKNAEIAYRPTLEAAQNRLRHLRQLPGLHKDLDEVTRKAFFHAQYTGQLEQALMILQADHSKTAEPQNEFFKREKETETQQKPAPNPQTTPRPSATPSPF</sequence>
<feature type="region of interest" description="Disordered" evidence="1">
    <location>
        <begin position="572"/>
        <end position="611"/>
    </location>
</feature>
<evidence type="ECO:0000313" key="3">
    <source>
        <dbReference type="EMBL" id="MBE1723222.1"/>
    </source>
</evidence>
<evidence type="ECO:0000259" key="2">
    <source>
        <dbReference type="Pfam" id="PF05713"/>
    </source>
</evidence>
<dbReference type="InterPro" id="IPR008687">
    <property type="entry name" value="MobC"/>
</dbReference>
<dbReference type="Proteomes" id="UP000599085">
    <property type="component" value="Unassembled WGS sequence"/>
</dbReference>
<gene>
    <name evidence="3" type="ORF">IGM82_02160</name>
</gene>
<proteinExistence type="predicted"/>
<dbReference type="EMBL" id="JADAQV010000001">
    <property type="protein sequence ID" value="MBE1723222.1"/>
    <property type="molecule type" value="Genomic_DNA"/>
</dbReference>
<evidence type="ECO:0000313" key="4">
    <source>
        <dbReference type="Proteomes" id="UP000599085"/>
    </source>
</evidence>
<feature type="compositionally biased region" description="Pro residues" evidence="1">
    <location>
        <begin position="595"/>
        <end position="611"/>
    </location>
</feature>